<evidence type="ECO:0000313" key="3">
    <source>
        <dbReference type="Proteomes" id="UP000011185"/>
    </source>
</evidence>
<sequence>MEGSVEKEFVALINSYKEIVKEYKDNVNEAVLNIDEFNNIITGQNHKDTTN</sequence>
<accession>L7K034</accession>
<gene>
    <name evidence="2" type="ORF">THOM_0599</name>
</gene>
<organism evidence="2 3">
    <name type="scientific">Trachipleistophora hominis</name>
    <name type="common">Microsporidian parasite</name>
    <dbReference type="NCBI Taxonomy" id="72359"/>
    <lineage>
        <taxon>Eukaryota</taxon>
        <taxon>Fungi</taxon>
        <taxon>Fungi incertae sedis</taxon>
        <taxon>Microsporidia</taxon>
        <taxon>Pleistophoridae</taxon>
        <taxon>Trachipleistophora</taxon>
    </lineage>
</organism>
<dbReference type="AlphaFoldDB" id="L7K034"/>
<feature type="coiled-coil region" evidence="1">
    <location>
        <begin position="13"/>
        <end position="40"/>
    </location>
</feature>
<dbReference type="InParanoid" id="L7K034"/>
<keyword evidence="3" id="KW-1185">Reference proteome</keyword>
<protein>
    <submittedName>
        <fullName evidence="2">Uncharacterized protein</fullName>
    </submittedName>
</protein>
<evidence type="ECO:0000313" key="2">
    <source>
        <dbReference type="EMBL" id="ELQ76412.1"/>
    </source>
</evidence>
<evidence type="ECO:0000256" key="1">
    <source>
        <dbReference type="SAM" id="Coils"/>
    </source>
</evidence>
<reference evidence="2 3" key="1">
    <citation type="journal article" date="2012" name="PLoS Pathog.">
        <title>The genome of the obligate intracellular parasite Trachipleistophora hominis: new insights into microsporidian genome dynamics and reductive evolution.</title>
        <authorList>
            <person name="Heinz E."/>
            <person name="Williams T.A."/>
            <person name="Nakjang S."/>
            <person name="Noel C.J."/>
            <person name="Swan D.C."/>
            <person name="Goldberg A.V."/>
            <person name="Harris S.R."/>
            <person name="Weinmaier T."/>
            <person name="Markert S."/>
            <person name="Becher D."/>
            <person name="Bernhardt J."/>
            <person name="Dagan T."/>
            <person name="Hacker C."/>
            <person name="Lucocq J.M."/>
            <person name="Schweder T."/>
            <person name="Rattei T."/>
            <person name="Hall N."/>
            <person name="Hirt R.P."/>
            <person name="Embley T.M."/>
        </authorList>
    </citation>
    <scope>NUCLEOTIDE SEQUENCE [LARGE SCALE GENOMIC DNA]</scope>
</reference>
<dbReference type="EMBL" id="JH993849">
    <property type="protein sequence ID" value="ELQ76412.1"/>
    <property type="molecule type" value="Genomic_DNA"/>
</dbReference>
<keyword evidence="1" id="KW-0175">Coiled coil</keyword>
<dbReference type="HOGENOM" id="CLU_3108106_0_0_1"/>
<name>L7K034_TRAHO</name>
<dbReference type="VEuPathDB" id="MicrosporidiaDB:THOM_0599"/>
<proteinExistence type="predicted"/>
<dbReference type="Proteomes" id="UP000011185">
    <property type="component" value="Unassembled WGS sequence"/>
</dbReference>